<dbReference type="InterPro" id="IPR051914">
    <property type="entry name" value="FAD-linked_OxidoTrans_Type4"/>
</dbReference>
<dbReference type="PROSITE" id="PS51387">
    <property type="entry name" value="FAD_PCMH"/>
    <property type="match status" value="1"/>
</dbReference>
<name>A0A2R6BFC5_9ARCH</name>
<gene>
    <name evidence="6" type="ORF">B9Q11_04350</name>
</gene>
<reference evidence="6 7" key="1">
    <citation type="submission" date="2017-04" db="EMBL/GenBank/DDBJ databases">
        <title>Novel microbial lineages endemic to geothermal iron-oxide mats fill important gaps in the evolutionary history of Archaea.</title>
        <authorList>
            <person name="Jay Z.J."/>
            <person name="Beam J.P."/>
            <person name="Dlakic M."/>
            <person name="Rusch D.B."/>
            <person name="Kozubal M.A."/>
            <person name="Inskeep W.P."/>
        </authorList>
    </citation>
    <scope>NUCLEOTIDE SEQUENCE [LARGE SCALE GENOMIC DNA]</scope>
    <source>
        <strain evidence="6">ECH_B_SAG-F08</strain>
    </source>
</reference>
<evidence type="ECO:0000313" key="6">
    <source>
        <dbReference type="EMBL" id="PSN97343.1"/>
    </source>
</evidence>
<protein>
    <submittedName>
        <fullName evidence="6">FAD-linked oxidase</fullName>
    </submittedName>
</protein>
<dbReference type="SUPFAM" id="SSF55103">
    <property type="entry name" value="FAD-linked oxidases, C-terminal domain"/>
    <property type="match status" value="1"/>
</dbReference>
<evidence type="ECO:0000256" key="4">
    <source>
        <dbReference type="ARBA" id="ARBA00023002"/>
    </source>
</evidence>
<evidence type="ECO:0000259" key="5">
    <source>
        <dbReference type="PROSITE" id="PS51387"/>
    </source>
</evidence>
<keyword evidence="2" id="KW-0285">Flavoprotein</keyword>
<comment type="caution">
    <text evidence="6">The sequence shown here is derived from an EMBL/GenBank/DDBJ whole genome shotgun (WGS) entry which is preliminary data.</text>
</comment>
<dbReference type="PANTHER" id="PTHR42934:SF2">
    <property type="entry name" value="GLYCOLATE OXIDASE SUBUNIT GLCD"/>
    <property type="match status" value="1"/>
</dbReference>
<dbReference type="Proteomes" id="UP000240381">
    <property type="component" value="Unassembled WGS sequence"/>
</dbReference>
<dbReference type="GO" id="GO:0016491">
    <property type="term" value="F:oxidoreductase activity"/>
    <property type="evidence" value="ECO:0007669"/>
    <property type="project" value="UniProtKB-KW"/>
</dbReference>
<dbReference type="FunFam" id="1.10.45.10:FF:000001">
    <property type="entry name" value="D-lactate dehydrogenase mitochondrial"/>
    <property type="match status" value="1"/>
</dbReference>
<dbReference type="InterPro" id="IPR036318">
    <property type="entry name" value="FAD-bd_PCMH-like_sf"/>
</dbReference>
<feature type="domain" description="FAD-binding PCMH-type" evidence="5">
    <location>
        <begin position="21"/>
        <end position="199"/>
    </location>
</feature>
<comment type="cofactor">
    <cofactor evidence="1">
        <name>FAD</name>
        <dbReference type="ChEBI" id="CHEBI:57692"/>
    </cofactor>
</comment>
<organism evidence="6 7">
    <name type="scientific">Candidatus Marsarchaeota G2 archaeon ECH_B_SAG-F08</name>
    <dbReference type="NCBI Taxonomy" id="1978165"/>
    <lineage>
        <taxon>Archaea</taxon>
        <taxon>Candidatus Marsarchaeota</taxon>
        <taxon>Candidatus Marsarchaeota group 2</taxon>
    </lineage>
</organism>
<dbReference type="PANTHER" id="PTHR42934">
    <property type="entry name" value="GLYCOLATE OXIDASE SUBUNIT GLCD"/>
    <property type="match status" value="1"/>
</dbReference>
<dbReference type="InterPro" id="IPR004113">
    <property type="entry name" value="FAD-bd_oxidored_4_C"/>
</dbReference>
<evidence type="ECO:0000313" key="7">
    <source>
        <dbReference type="Proteomes" id="UP000240381"/>
    </source>
</evidence>
<dbReference type="InterPro" id="IPR016164">
    <property type="entry name" value="FAD-linked_Oxase-like_C"/>
</dbReference>
<dbReference type="Gene3D" id="1.10.45.10">
    <property type="entry name" value="Vanillyl-alcohol Oxidase, Chain A, domain 4"/>
    <property type="match status" value="1"/>
</dbReference>
<proteinExistence type="predicted"/>
<dbReference type="SUPFAM" id="SSF56176">
    <property type="entry name" value="FAD-binding/transporter-associated domain-like"/>
    <property type="match status" value="1"/>
</dbReference>
<dbReference type="Gene3D" id="3.30.465.10">
    <property type="match status" value="1"/>
</dbReference>
<dbReference type="InterPro" id="IPR006094">
    <property type="entry name" value="Oxid_FAD_bind_N"/>
</dbReference>
<sequence>MWEELSDIEHSYEVREDFVGYKIKPLIVFYPKSEEDVVRIVKFAYTNKIPVVPFGKGTSVTGALYCENCILVDLSKMNKILEINEVDWYVRVQPGVNLGELEKEVEKRGFLLPPDPASSFLCSVGGAIATGAGGMRCVKYGSFKEWVLSLRVVLPNAHVVKVGEALKKNRAGYNLVELFVGSEGTLGIVTEAWLKIIPQDDERYVTILAYLQSVEEAGEAMIQLRKERVLPEIAEYIDEAVVNALNKHLDAKLKESEGGLIIITVKEREAKRVQKLFKNFEVIEEREKASEVISKRALAAIALKEEANVLLAEDIVVPVSKLPDAIRLLRDLEQKYKRKIPVVAHIGDGNLHPNILSDTREEAQEIFEEVARIAINLGGSVSGEHGIGVQKASLLHEQIAKSNGEELLIIMKEIKKVIDPHDIMNPGKIF</sequence>
<dbReference type="InterPro" id="IPR016171">
    <property type="entry name" value="Vanillyl_alc_oxidase_C-sub2"/>
</dbReference>
<accession>A0A2R6BFC5</accession>
<evidence type="ECO:0000256" key="3">
    <source>
        <dbReference type="ARBA" id="ARBA00022827"/>
    </source>
</evidence>
<keyword evidence="3" id="KW-0274">FAD</keyword>
<dbReference type="AlphaFoldDB" id="A0A2R6BFC5"/>
<dbReference type="EMBL" id="NEXM01000061">
    <property type="protein sequence ID" value="PSN97343.1"/>
    <property type="molecule type" value="Genomic_DNA"/>
</dbReference>
<dbReference type="GO" id="GO:0071949">
    <property type="term" value="F:FAD binding"/>
    <property type="evidence" value="ECO:0007669"/>
    <property type="project" value="InterPro"/>
</dbReference>
<dbReference type="InterPro" id="IPR016169">
    <property type="entry name" value="FAD-bd_PCMH_sub2"/>
</dbReference>
<dbReference type="InterPro" id="IPR016166">
    <property type="entry name" value="FAD-bd_PCMH"/>
</dbReference>
<dbReference type="Pfam" id="PF01565">
    <property type="entry name" value="FAD_binding_4"/>
    <property type="match status" value="1"/>
</dbReference>
<evidence type="ECO:0000256" key="2">
    <source>
        <dbReference type="ARBA" id="ARBA00022630"/>
    </source>
</evidence>
<evidence type="ECO:0000256" key="1">
    <source>
        <dbReference type="ARBA" id="ARBA00001974"/>
    </source>
</evidence>
<dbReference type="Gene3D" id="3.30.70.2740">
    <property type="match status" value="1"/>
</dbReference>
<keyword evidence="4" id="KW-0560">Oxidoreductase</keyword>
<dbReference type="Pfam" id="PF02913">
    <property type="entry name" value="FAD-oxidase_C"/>
    <property type="match status" value="1"/>
</dbReference>